<proteinExistence type="predicted"/>
<name>A0AC59ZR71_RANTA</name>
<accession>A0AC59ZR71</accession>
<organism evidence="1 2">
    <name type="scientific">Rangifer tarandus platyrhynchus</name>
    <name type="common">Svalbard reindeer</name>
    <dbReference type="NCBI Taxonomy" id="3082113"/>
    <lineage>
        <taxon>Eukaryota</taxon>
        <taxon>Metazoa</taxon>
        <taxon>Chordata</taxon>
        <taxon>Craniata</taxon>
        <taxon>Vertebrata</taxon>
        <taxon>Euteleostomi</taxon>
        <taxon>Mammalia</taxon>
        <taxon>Eutheria</taxon>
        <taxon>Laurasiatheria</taxon>
        <taxon>Artiodactyla</taxon>
        <taxon>Ruminantia</taxon>
        <taxon>Pecora</taxon>
        <taxon>Cervidae</taxon>
        <taxon>Odocoileinae</taxon>
        <taxon>Rangifer</taxon>
    </lineage>
</organism>
<protein>
    <submittedName>
        <fullName evidence="1">Uncharacterized protein</fullName>
    </submittedName>
</protein>
<evidence type="ECO:0000313" key="1">
    <source>
        <dbReference type="EMBL" id="CAN0488266.1"/>
    </source>
</evidence>
<dbReference type="EMBL" id="OX596117">
    <property type="protein sequence ID" value="CAN0488266.1"/>
    <property type="molecule type" value="Genomic_DNA"/>
</dbReference>
<gene>
    <name evidence="1" type="ORF">MRATA1EN22A_LOCUS21437</name>
</gene>
<reference evidence="1" key="2">
    <citation type="submission" date="2025-03" db="EMBL/GenBank/DDBJ databases">
        <authorList>
            <consortium name="ELIXIR-Norway"/>
            <consortium name="Elixir Norway"/>
        </authorList>
    </citation>
    <scope>NUCLEOTIDE SEQUENCE</scope>
</reference>
<reference evidence="1" key="1">
    <citation type="submission" date="2023-05" db="EMBL/GenBank/DDBJ databases">
        <authorList>
            <consortium name="ELIXIR-Norway"/>
        </authorList>
    </citation>
    <scope>NUCLEOTIDE SEQUENCE</scope>
</reference>
<dbReference type="Proteomes" id="UP001162501">
    <property type="component" value="Chromosome 33"/>
</dbReference>
<evidence type="ECO:0000313" key="2">
    <source>
        <dbReference type="Proteomes" id="UP001162501"/>
    </source>
</evidence>
<sequence>MGPPPDAAAGTQGRWALHPESGKTPSSTPAAPKLIPVLQTAGSYSGDWRQRWRRTGWGAQSSSPGRGLVLAHAHRQMQPEPQAVLGSQILHLPGFRPLG</sequence>